<dbReference type="AlphaFoldDB" id="M2X206"/>
<keyword evidence="2" id="KW-1185">Reference proteome</keyword>
<evidence type="ECO:0000313" key="1">
    <source>
        <dbReference type="EMBL" id="EME30375.1"/>
    </source>
</evidence>
<dbReference type="PANTHER" id="PTHR35551">
    <property type="match status" value="1"/>
</dbReference>
<dbReference type="KEGG" id="gsl:Gasu_22820"/>
<evidence type="ECO:0008006" key="3">
    <source>
        <dbReference type="Google" id="ProtNLM"/>
    </source>
</evidence>
<dbReference type="Gramene" id="EME30375">
    <property type="protein sequence ID" value="EME30375"/>
    <property type="gene ID" value="Gasu_22820"/>
</dbReference>
<protein>
    <recommendedName>
        <fullName evidence="3">Thylakoid membrane protein</fullName>
    </recommendedName>
</protein>
<accession>M2X206</accession>
<dbReference type="InterPro" id="IPR021275">
    <property type="entry name" value="DUF2854"/>
</dbReference>
<dbReference type="OrthoDB" id="1882189at2759"/>
<sequence>MIFFSFHIHRSIMERMSFSFSHRYAYLLFHKVSNNLSCVHKKLCYQNHSHPTILYQPRVLLNIRSCIHMSQSQQSYMLPTKTPSWAKLTIALGSLITIYSFYEYFSSGGAVSGSALGFVYGLPILLLGLALQYAELAPTPLKTSDEAKEKREYLATDVQKKLIRDVTRYRYGNQVHLEQVWKALGLVSRGQSRPILKQVLERIDETSSRYELCLLLYAVGSQVSFWEQKLEKMNRFFGPNIVCRIEPVEEDQFWLVLRSLQG</sequence>
<proteinExistence type="predicted"/>
<dbReference type="STRING" id="130081.M2X206"/>
<evidence type="ECO:0000313" key="2">
    <source>
        <dbReference type="Proteomes" id="UP000030680"/>
    </source>
</evidence>
<dbReference type="GeneID" id="17089108"/>
<dbReference type="RefSeq" id="XP_005706895.1">
    <property type="nucleotide sequence ID" value="XM_005706838.1"/>
</dbReference>
<dbReference type="EMBL" id="KB454500">
    <property type="protein sequence ID" value="EME30375.1"/>
    <property type="molecule type" value="Genomic_DNA"/>
</dbReference>
<dbReference type="Proteomes" id="UP000030680">
    <property type="component" value="Unassembled WGS sequence"/>
</dbReference>
<reference evidence="2" key="1">
    <citation type="journal article" date="2013" name="Science">
        <title>Gene transfer from bacteria and archaea facilitated evolution of an extremophilic eukaryote.</title>
        <authorList>
            <person name="Schonknecht G."/>
            <person name="Chen W.H."/>
            <person name="Ternes C.M."/>
            <person name="Barbier G.G."/>
            <person name="Shrestha R.P."/>
            <person name="Stanke M."/>
            <person name="Brautigam A."/>
            <person name="Baker B.J."/>
            <person name="Banfield J.F."/>
            <person name="Garavito R.M."/>
            <person name="Carr K."/>
            <person name="Wilkerson C."/>
            <person name="Rensing S.A."/>
            <person name="Gagneul D."/>
            <person name="Dickenson N.E."/>
            <person name="Oesterhelt C."/>
            <person name="Lercher M.J."/>
            <person name="Weber A.P."/>
        </authorList>
    </citation>
    <scope>NUCLEOTIDE SEQUENCE [LARGE SCALE GENOMIC DNA]</scope>
    <source>
        <strain evidence="2">074W</strain>
    </source>
</reference>
<dbReference type="PANTHER" id="PTHR35551:SF1">
    <property type="entry name" value="ACCLIMATION OF PHOTOSYNTHESIS TO ENVIRONMENT"/>
    <property type="match status" value="1"/>
</dbReference>
<name>M2X206_GALSU</name>
<dbReference type="Pfam" id="PF11016">
    <property type="entry name" value="DUF2854"/>
    <property type="match status" value="1"/>
</dbReference>
<organism evidence="1 2">
    <name type="scientific">Galdieria sulphuraria</name>
    <name type="common">Red alga</name>
    <dbReference type="NCBI Taxonomy" id="130081"/>
    <lineage>
        <taxon>Eukaryota</taxon>
        <taxon>Rhodophyta</taxon>
        <taxon>Bangiophyceae</taxon>
        <taxon>Galdieriales</taxon>
        <taxon>Galdieriaceae</taxon>
        <taxon>Galdieria</taxon>
    </lineage>
</organism>
<dbReference type="OMA" id="TRWRYGQ"/>
<gene>
    <name evidence="1" type="ORF">Gasu_22820</name>
</gene>